<dbReference type="Proteomes" id="UP001597097">
    <property type="component" value="Unassembled WGS sequence"/>
</dbReference>
<feature type="compositionally biased region" description="Polar residues" evidence="1">
    <location>
        <begin position="318"/>
        <end position="334"/>
    </location>
</feature>
<name>A0ABW4GHN4_9ACTN</name>
<comment type="caution">
    <text evidence="2">The sequence shown here is derived from an EMBL/GenBank/DDBJ whole genome shotgun (WGS) entry which is preliminary data.</text>
</comment>
<feature type="compositionally biased region" description="Basic and acidic residues" evidence="1">
    <location>
        <begin position="186"/>
        <end position="195"/>
    </location>
</feature>
<protein>
    <recommendedName>
        <fullName evidence="4">WXG100 family type VII secretion target</fullName>
    </recommendedName>
</protein>
<feature type="compositionally biased region" description="Gly residues" evidence="1">
    <location>
        <begin position="215"/>
        <end position="226"/>
    </location>
</feature>
<organism evidence="2 3">
    <name type="scientific">Nonomuraea guangzhouensis</name>
    <dbReference type="NCBI Taxonomy" id="1291555"/>
    <lineage>
        <taxon>Bacteria</taxon>
        <taxon>Bacillati</taxon>
        <taxon>Actinomycetota</taxon>
        <taxon>Actinomycetes</taxon>
        <taxon>Streptosporangiales</taxon>
        <taxon>Streptosporangiaceae</taxon>
        <taxon>Nonomuraea</taxon>
    </lineage>
</organism>
<evidence type="ECO:0000313" key="2">
    <source>
        <dbReference type="EMBL" id="MFD1542256.1"/>
    </source>
</evidence>
<dbReference type="EMBL" id="JBHUCM010000031">
    <property type="protein sequence ID" value="MFD1542256.1"/>
    <property type="molecule type" value="Genomic_DNA"/>
</dbReference>
<feature type="compositionally biased region" description="Low complexity" evidence="1">
    <location>
        <begin position="349"/>
        <end position="380"/>
    </location>
</feature>
<evidence type="ECO:0000313" key="3">
    <source>
        <dbReference type="Proteomes" id="UP001597097"/>
    </source>
</evidence>
<accession>A0ABW4GHN4</accession>
<dbReference type="RefSeq" id="WP_219537352.1">
    <property type="nucleotide sequence ID" value="NZ_JAHKRM010000037.1"/>
</dbReference>
<reference evidence="3" key="1">
    <citation type="journal article" date="2019" name="Int. J. Syst. Evol. Microbiol.">
        <title>The Global Catalogue of Microorganisms (GCM) 10K type strain sequencing project: providing services to taxonomists for standard genome sequencing and annotation.</title>
        <authorList>
            <consortium name="The Broad Institute Genomics Platform"/>
            <consortium name="The Broad Institute Genome Sequencing Center for Infectious Disease"/>
            <person name="Wu L."/>
            <person name="Ma J."/>
        </authorList>
    </citation>
    <scope>NUCLEOTIDE SEQUENCE [LARGE SCALE GENOMIC DNA]</scope>
    <source>
        <strain evidence="3">CGMCC 1.15399</strain>
    </source>
</reference>
<gene>
    <name evidence="2" type="ORF">ACFSJ0_34755</name>
</gene>
<feature type="region of interest" description="Disordered" evidence="1">
    <location>
        <begin position="186"/>
        <end position="458"/>
    </location>
</feature>
<proteinExistence type="predicted"/>
<evidence type="ECO:0008006" key="4">
    <source>
        <dbReference type="Google" id="ProtNLM"/>
    </source>
</evidence>
<sequence>MAEDKKLKTKKQTHMIKTYCPTFGVDDDGRSVAEVKTFVQSLDADAVKQAGNAYLDACSTLAGAQRVIEDINVEMAKCWGGKASVEAQEALRVLHATVRELSGKLNWMGRPLQSLGDRIQEHKEFMDKGGLSWADNTYTWDDSMVGWYRTMDKGIEWGSQDELAGKHLRLLNDDLTQTYQNLPDSFHKEIPDIKDPASAPPPVTPLNTDFSNPGGTNGLGNGGYNGAGFNDGSSDGSDKSGGVTPPNGTQFPDPSSNGTTDPTKGATDPTNGATDPTKGATDPTNGATDPTKGIKDPTNGVTDPTKGGLTDPTKGMTDPTSGLTDPTKGSPTSTKLEDFQPPADWNAANPHTSTPTSTNTNPNFNSPNSPNSSFPNSSSPATGPLTSARGDGGMLSGLSNTTGIPKAGTGTGTGMPFMPMGGAGAGAEERTNEGGTWLTEDDDVWGGETEGVVTDRIG</sequence>
<evidence type="ECO:0000256" key="1">
    <source>
        <dbReference type="SAM" id="MobiDB-lite"/>
    </source>
</evidence>
<feature type="compositionally biased region" description="Polar residues" evidence="1">
    <location>
        <begin position="246"/>
        <end position="274"/>
    </location>
</feature>
<keyword evidence="3" id="KW-1185">Reference proteome</keyword>